<feature type="binding site" evidence="2">
    <location>
        <position position="11"/>
    </location>
    <ligand>
        <name>Zn(2+)</name>
        <dbReference type="ChEBI" id="CHEBI:29105"/>
    </ligand>
</feature>
<dbReference type="Pfam" id="PF07776">
    <property type="entry name" value="zf-AD"/>
    <property type="match status" value="1"/>
</dbReference>
<dbReference type="InterPro" id="IPR012934">
    <property type="entry name" value="Znf_AD"/>
</dbReference>
<dbReference type="Proteomes" id="UP000075920">
    <property type="component" value="Unassembled WGS sequence"/>
</dbReference>
<keyword evidence="2" id="KW-0862">Zinc</keyword>
<evidence type="ECO:0000259" key="3">
    <source>
        <dbReference type="PROSITE" id="PS50157"/>
    </source>
</evidence>
<keyword evidence="1" id="KW-0863">Zinc-finger</keyword>
<dbReference type="SUPFAM" id="SSF57716">
    <property type="entry name" value="Glucocorticoid receptor-like (DNA-binding domain)"/>
    <property type="match status" value="1"/>
</dbReference>
<dbReference type="GO" id="GO:0008270">
    <property type="term" value="F:zinc ion binding"/>
    <property type="evidence" value="ECO:0007669"/>
    <property type="project" value="UniProtKB-UniRule"/>
</dbReference>
<reference evidence="5" key="2">
    <citation type="submission" date="2020-05" db="UniProtKB">
        <authorList>
            <consortium name="EnsemblMetazoa"/>
        </authorList>
    </citation>
    <scope>IDENTIFICATION</scope>
    <source>
        <strain evidence="5">MINIMUS1</strain>
    </source>
</reference>
<feature type="domain" description="ZAD" evidence="4">
    <location>
        <begin position="9"/>
        <end position="94"/>
    </location>
</feature>
<proteinExistence type="predicted"/>
<evidence type="ECO:0000256" key="2">
    <source>
        <dbReference type="PROSITE-ProRule" id="PRU01263"/>
    </source>
</evidence>
<feature type="domain" description="C2H2-type" evidence="3">
    <location>
        <begin position="405"/>
        <end position="433"/>
    </location>
</feature>
<evidence type="ECO:0000259" key="4">
    <source>
        <dbReference type="PROSITE" id="PS51915"/>
    </source>
</evidence>
<dbReference type="VEuPathDB" id="VectorBase:AMIN008737"/>
<organism evidence="5 6">
    <name type="scientific">Anopheles minimus</name>
    <dbReference type="NCBI Taxonomy" id="112268"/>
    <lineage>
        <taxon>Eukaryota</taxon>
        <taxon>Metazoa</taxon>
        <taxon>Ecdysozoa</taxon>
        <taxon>Arthropoda</taxon>
        <taxon>Hexapoda</taxon>
        <taxon>Insecta</taxon>
        <taxon>Pterygota</taxon>
        <taxon>Neoptera</taxon>
        <taxon>Endopterygota</taxon>
        <taxon>Diptera</taxon>
        <taxon>Nematocera</taxon>
        <taxon>Culicoidea</taxon>
        <taxon>Culicidae</taxon>
        <taxon>Anophelinae</taxon>
        <taxon>Anopheles</taxon>
    </lineage>
</organism>
<keyword evidence="2" id="KW-0479">Metal-binding</keyword>
<name>A0A182WEE1_9DIPT</name>
<dbReference type="AlphaFoldDB" id="A0A182WEE1"/>
<protein>
    <submittedName>
        <fullName evidence="5">Uncharacterized protein</fullName>
    </submittedName>
</protein>
<dbReference type="EnsemblMetazoa" id="AMIN008737-RA">
    <property type="protein sequence ID" value="AMIN008737-PA"/>
    <property type="gene ID" value="AMIN008737"/>
</dbReference>
<keyword evidence="6" id="KW-1185">Reference proteome</keyword>
<feature type="binding site" evidence="2">
    <location>
        <position position="14"/>
    </location>
    <ligand>
        <name>Zn(2+)</name>
        <dbReference type="ChEBI" id="CHEBI:29105"/>
    </ligand>
</feature>
<evidence type="ECO:0000256" key="1">
    <source>
        <dbReference type="PROSITE-ProRule" id="PRU00042"/>
    </source>
</evidence>
<dbReference type="PROSITE" id="PS51915">
    <property type="entry name" value="ZAD"/>
    <property type="match status" value="1"/>
</dbReference>
<dbReference type="InterPro" id="IPR013087">
    <property type="entry name" value="Znf_C2H2_type"/>
</dbReference>
<reference evidence="6" key="1">
    <citation type="submission" date="2013-03" db="EMBL/GenBank/DDBJ databases">
        <title>The Genome Sequence of Anopheles minimus MINIMUS1.</title>
        <authorList>
            <consortium name="The Broad Institute Genomics Platform"/>
            <person name="Neafsey D.E."/>
            <person name="Walton C."/>
            <person name="Walker B."/>
            <person name="Young S.K."/>
            <person name="Zeng Q."/>
            <person name="Gargeya S."/>
            <person name="Fitzgerald M."/>
            <person name="Haas B."/>
            <person name="Abouelleil A."/>
            <person name="Allen A.W."/>
            <person name="Alvarado L."/>
            <person name="Arachchi H.M."/>
            <person name="Berlin A.M."/>
            <person name="Chapman S.B."/>
            <person name="Gainer-Dewar J."/>
            <person name="Goldberg J."/>
            <person name="Griggs A."/>
            <person name="Gujja S."/>
            <person name="Hansen M."/>
            <person name="Howarth C."/>
            <person name="Imamovic A."/>
            <person name="Ireland A."/>
            <person name="Larimer J."/>
            <person name="McCowan C."/>
            <person name="Murphy C."/>
            <person name="Pearson M."/>
            <person name="Poon T.W."/>
            <person name="Priest M."/>
            <person name="Roberts A."/>
            <person name="Saif S."/>
            <person name="Shea T."/>
            <person name="Sisk P."/>
            <person name="Sykes S."/>
            <person name="Wortman J."/>
            <person name="Nusbaum C."/>
            <person name="Birren B."/>
        </authorList>
    </citation>
    <scope>NUCLEOTIDE SEQUENCE [LARGE SCALE GENOMIC DNA]</scope>
    <source>
        <strain evidence="6">MINIMUS1</strain>
    </source>
</reference>
<feature type="binding site" evidence="2">
    <location>
        <position position="67"/>
    </location>
    <ligand>
        <name>Zn(2+)</name>
        <dbReference type="ChEBI" id="CHEBI:29105"/>
    </ligand>
</feature>
<dbReference type="PROSITE" id="PS00028">
    <property type="entry name" value="ZINC_FINGER_C2H2_1"/>
    <property type="match status" value="1"/>
</dbReference>
<dbReference type="PROSITE" id="PS50157">
    <property type="entry name" value="ZINC_FINGER_C2H2_2"/>
    <property type="match status" value="1"/>
</dbReference>
<dbReference type="SMART" id="SM00868">
    <property type="entry name" value="zf-AD"/>
    <property type="match status" value="1"/>
</dbReference>
<evidence type="ECO:0000313" key="6">
    <source>
        <dbReference type="Proteomes" id="UP000075920"/>
    </source>
</evidence>
<sequence length="435" mass="49380">MEDIENMDTLCRICSSAGSHSIFSRIPAYCHAHYREYARWKQPIFVLITEVTGIEVKENDGLPKKICVLCISYLKHAYTFRRQAIDNIAGLLAAKYLSNLRPESKKPPADNERVIERNEIVSTVDGTAYRSVNLANGTNARSVVKQTTKKPAIMHRFVAKPPNNNAEEEIDNLFGELDEPSSGLFGYREKEFIEDDVMELDGLQEHGVTFTLPEDYKEKKCFACRKRFMFSETYSEHLTQCLLYKLTEAIRALYHIMFLREQSAISAFEFIRRAVFTVRKCYGLVLSYDGEDAGFEEPVDTTDGVPGPAMERKAPYERIELDSLSDSGSSGSPKVKPPLSNPYLFRTGMNNNLSTGSLIGQHPIILRPPEAFASHSNVDIIKNRLTKTGPEEVNESNANDRYKTIKCKQCEARFCTISHLDEHTIKVHQRRVSNK</sequence>
<accession>A0A182WEE1</accession>
<dbReference type="GO" id="GO:0005634">
    <property type="term" value="C:nucleus"/>
    <property type="evidence" value="ECO:0007669"/>
    <property type="project" value="InterPro"/>
</dbReference>
<feature type="binding site" evidence="2">
    <location>
        <position position="70"/>
    </location>
    <ligand>
        <name>Zn(2+)</name>
        <dbReference type="ChEBI" id="CHEBI:29105"/>
    </ligand>
</feature>
<evidence type="ECO:0000313" key="5">
    <source>
        <dbReference type="EnsemblMetazoa" id="AMIN008737-PA"/>
    </source>
</evidence>